<dbReference type="Pfam" id="PF21307">
    <property type="entry name" value="Glyco_hydro_95_C"/>
    <property type="match status" value="1"/>
</dbReference>
<dbReference type="Proteomes" id="UP001485459">
    <property type="component" value="Chromosome"/>
</dbReference>
<gene>
    <name evidence="5" type="ORF">WJU16_09180</name>
</gene>
<evidence type="ECO:0000259" key="2">
    <source>
        <dbReference type="Pfam" id="PF14498"/>
    </source>
</evidence>
<feature type="domain" description="Glycosyl hydrolase family 95 N-terminal" evidence="2">
    <location>
        <begin position="31"/>
        <end position="275"/>
    </location>
</feature>
<feature type="domain" description="Alpha fucosidase A-like C-terminal" evidence="3">
    <location>
        <begin position="729"/>
        <end position="800"/>
    </location>
</feature>
<dbReference type="InterPro" id="IPR016518">
    <property type="entry name" value="Alpha-L-fucosidase"/>
</dbReference>
<dbReference type="EMBL" id="CP149822">
    <property type="protein sequence ID" value="WZN43204.1"/>
    <property type="molecule type" value="Genomic_DNA"/>
</dbReference>
<dbReference type="Pfam" id="PF22124">
    <property type="entry name" value="Glyco_hydro_95_cat"/>
    <property type="match status" value="1"/>
</dbReference>
<dbReference type="InterPro" id="IPR049053">
    <property type="entry name" value="AFCA-like_C"/>
</dbReference>
<dbReference type="InterPro" id="IPR054363">
    <property type="entry name" value="GH95_cat"/>
</dbReference>
<accession>A0ABZ2YWU4</accession>
<dbReference type="InterPro" id="IPR008928">
    <property type="entry name" value="6-hairpin_glycosidase_sf"/>
</dbReference>
<feature type="signal peptide" evidence="1">
    <location>
        <begin position="1"/>
        <end position="22"/>
    </location>
</feature>
<evidence type="ECO:0000256" key="1">
    <source>
        <dbReference type="SAM" id="SignalP"/>
    </source>
</evidence>
<dbReference type="RefSeq" id="WP_341838021.1">
    <property type="nucleotide sequence ID" value="NZ_CP149822.1"/>
</dbReference>
<organism evidence="5 6">
    <name type="scientific">Chitinophaga pollutisoli</name>
    <dbReference type="NCBI Taxonomy" id="3133966"/>
    <lineage>
        <taxon>Bacteria</taxon>
        <taxon>Pseudomonadati</taxon>
        <taxon>Bacteroidota</taxon>
        <taxon>Chitinophagia</taxon>
        <taxon>Chitinophagales</taxon>
        <taxon>Chitinophagaceae</taxon>
        <taxon>Chitinophaga</taxon>
    </lineage>
</organism>
<proteinExistence type="predicted"/>
<dbReference type="GO" id="GO:0016787">
    <property type="term" value="F:hydrolase activity"/>
    <property type="evidence" value="ECO:0007669"/>
    <property type="project" value="UniProtKB-KW"/>
</dbReference>
<evidence type="ECO:0000313" key="5">
    <source>
        <dbReference type="EMBL" id="WZN43204.1"/>
    </source>
</evidence>
<sequence length="849" mass="93765">MKRSMKGWVAAWLCCSATVAVAQQQDPLLKLWYRQPAANWNQALPVGNGRIGAMVFGGVEEEQLQLNEAFLWSGGPGVGNNPGAYNTLPLVRQALWNGEYLQADSLSRLMLGPYSARYLTLGGLFLKQTNAGKASGYERSLDLNTAKAHVKYTDNGVEYTREMFVSYPDQLLVIRWKSSRKNALDFTVGFRNPMRSAVTSMNRDHLVMKGQCPSYVPHRPYEKRTIEYDPAKGIPYEVHVKARLTDGKSFADGQQLHIQGATEVTLLVSIGTGFNGPFNDPVGNGRRADSAALAPLTKASGMTFSALLQRHLADYQPLFLRVALDLGKDTSSKKPTDVRLKEYTLAGGNRDPQLTTLLYQFGRYLMIAGSRKGGPAMNLQGIWNNKMQPPWGANYTTNINTEMNYWPAETANLSECASPLFDFIGQLAVNGKETAKVNYGLGGWTVHHNADIWAITAPSGGFDWRDPRGEPRWGIWPMAGAWFCRHLWEHYAYNSDSLFLAQTAYPLMKGATEFMLGWLVKDSAGHWVTNPSTSPENNFLVNGARKGSVSIASTMDIAIIHDLLNRTAQAAALLGRDKELVSQIRQKLKNLYPFQAGRLGQLQEWYLDWDDPNDKHRHLSHLYGLFPGNAITPRREPELAAAAKRSLELRGDGGTGWSKAWKINWWARLEDGDHAYTMLNKQLFLAEMDSISVADNSGGSYANLFDAHPPFQIDGNFGVTSGITEMLVQSHDGVIHLLPALPSAWPSGSVKGLKVKGGMEVDITWKNGKLRTAVIRSARNAGGRIIRTNEPVNISAPAASMENSGGLKDYGYAVNKRIAAPDKLPELRLPVVEDKAVLIQKGKTTIIAK</sequence>
<evidence type="ECO:0000259" key="3">
    <source>
        <dbReference type="Pfam" id="PF21307"/>
    </source>
</evidence>
<reference evidence="6" key="1">
    <citation type="submission" date="2024-03" db="EMBL/GenBank/DDBJ databases">
        <title>Chitinophaga horti sp. nov., isolated from garden soil.</title>
        <authorList>
            <person name="Lee D.S."/>
            <person name="Han D.M."/>
            <person name="Baek J.H."/>
            <person name="Choi D.G."/>
            <person name="Jeon J.H."/>
            <person name="Jeon C.O."/>
        </authorList>
    </citation>
    <scope>NUCLEOTIDE SEQUENCE [LARGE SCALE GENOMIC DNA]</scope>
    <source>
        <strain evidence="6">GPA1</strain>
    </source>
</reference>
<dbReference type="Pfam" id="PF14498">
    <property type="entry name" value="Glyco_hyd_65N_2"/>
    <property type="match status" value="1"/>
</dbReference>
<dbReference type="PANTHER" id="PTHR31084">
    <property type="entry name" value="ALPHA-L-FUCOSIDASE 2"/>
    <property type="match status" value="1"/>
</dbReference>
<evidence type="ECO:0000313" key="6">
    <source>
        <dbReference type="Proteomes" id="UP001485459"/>
    </source>
</evidence>
<protein>
    <submittedName>
        <fullName evidence="5">Glycoside hydrolase family 95 protein</fullName>
    </submittedName>
</protein>
<keyword evidence="5" id="KW-0378">Hydrolase</keyword>
<dbReference type="InterPro" id="IPR027414">
    <property type="entry name" value="GH95_N_dom"/>
</dbReference>
<keyword evidence="6" id="KW-1185">Reference proteome</keyword>
<keyword evidence="1" id="KW-0732">Signal</keyword>
<feature type="domain" description="Glycosyl hydrolase family 95 catalytic" evidence="4">
    <location>
        <begin position="304"/>
        <end position="727"/>
    </location>
</feature>
<feature type="chain" id="PRO_5047432359" evidence="1">
    <location>
        <begin position="23"/>
        <end position="849"/>
    </location>
</feature>
<dbReference type="PIRSF" id="PIRSF007663">
    <property type="entry name" value="UCP007663"/>
    <property type="match status" value="1"/>
</dbReference>
<dbReference type="PANTHER" id="PTHR31084:SF0">
    <property type="entry name" value="ALPHA-L-FUCOSIDASE 2"/>
    <property type="match status" value="1"/>
</dbReference>
<evidence type="ECO:0000259" key="4">
    <source>
        <dbReference type="Pfam" id="PF22124"/>
    </source>
</evidence>
<name>A0ABZ2YWU4_9BACT</name>
<dbReference type="Gene3D" id="1.50.10.10">
    <property type="match status" value="1"/>
</dbReference>
<dbReference type="SUPFAM" id="SSF48208">
    <property type="entry name" value="Six-hairpin glycosidases"/>
    <property type="match status" value="1"/>
</dbReference>
<dbReference type="InterPro" id="IPR012341">
    <property type="entry name" value="6hp_glycosidase-like_sf"/>
</dbReference>